<comment type="caution">
    <text evidence="1">The sequence shown here is derived from an EMBL/GenBank/DDBJ whole genome shotgun (WGS) entry which is preliminary data.</text>
</comment>
<dbReference type="Proteomes" id="UP000605086">
    <property type="component" value="Unassembled WGS sequence"/>
</dbReference>
<protein>
    <submittedName>
        <fullName evidence="1">Uncharacterized protein</fullName>
    </submittedName>
</protein>
<organism evidence="1 2">
    <name type="scientific">Azospirillum melinis</name>
    <dbReference type="NCBI Taxonomy" id="328839"/>
    <lineage>
        <taxon>Bacteria</taxon>
        <taxon>Pseudomonadati</taxon>
        <taxon>Pseudomonadota</taxon>
        <taxon>Alphaproteobacteria</taxon>
        <taxon>Rhodospirillales</taxon>
        <taxon>Azospirillaceae</taxon>
        <taxon>Azospirillum</taxon>
    </lineage>
</organism>
<accession>A0ABX2KDJ4</accession>
<proteinExistence type="predicted"/>
<sequence length="66" mass="6530">MTSGSVGPAVSASACGTVLEVGVRVPAPGSTASLPRGVMKANGRETVDVATATFMTRLSGSVNVEH</sequence>
<keyword evidence="2" id="KW-1185">Reference proteome</keyword>
<gene>
    <name evidence="1" type="ORF">GBZ48_09145</name>
</gene>
<name>A0ABX2KDJ4_9PROT</name>
<reference evidence="1 2" key="1">
    <citation type="submission" date="2019-10" db="EMBL/GenBank/DDBJ databases">
        <title>Genome sequence of Azospirillum melinis.</title>
        <authorList>
            <person name="Ambrosini A."/>
            <person name="Sant'Anna F.H."/>
            <person name="Cassan F.D."/>
            <person name="Souza E.M."/>
            <person name="Passaglia L.M.P."/>
        </authorList>
    </citation>
    <scope>NUCLEOTIDE SEQUENCE [LARGE SCALE GENOMIC DNA]</scope>
    <source>
        <strain evidence="1 2">TMCY0552</strain>
    </source>
</reference>
<evidence type="ECO:0000313" key="2">
    <source>
        <dbReference type="Proteomes" id="UP000605086"/>
    </source>
</evidence>
<dbReference type="EMBL" id="WHOS01000009">
    <property type="protein sequence ID" value="NUA99455.1"/>
    <property type="molecule type" value="Genomic_DNA"/>
</dbReference>
<evidence type="ECO:0000313" key="1">
    <source>
        <dbReference type="EMBL" id="NUA99455.1"/>
    </source>
</evidence>